<protein>
    <recommendedName>
        <fullName evidence="4">Reverse transcriptase Ty1/copia-type domain-containing protein</fullName>
    </recommendedName>
</protein>
<dbReference type="PANTHER" id="PTHR11439">
    <property type="entry name" value="GAG-POL-RELATED RETROTRANSPOSON"/>
    <property type="match status" value="1"/>
</dbReference>
<feature type="region of interest" description="Disordered" evidence="1">
    <location>
        <begin position="296"/>
        <end position="359"/>
    </location>
</feature>
<evidence type="ECO:0000313" key="3">
    <source>
        <dbReference type="Proteomes" id="UP000004994"/>
    </source>
</evidence>
<evidence type="ECO:0000256" key="1">
    <source>
        <dbReference type="SAM" id="MobiDB-lite"/>
    </source>
</evidence>
<dbReference type="EnsemblPlants" id="Solyc07g061880.2.1">
    <property type="protein sequence ID" value="Solyc07g061880.2.1"/>
    <property type="gene ID" value="Solyc07g061880.2"/>
</dbReference>
<feature type="compositionally biased region" description="Acidic residues" evidence="1">
    <location>
        <begin position="315"/>
        <end position="326"/>
    </location>
</feature>
<sequence>MAESKTAPTPMAFRPPSTSDSRLFDNPTLYRSIVGGLHYLAVTRPDIQYAVNRVSQSMHAPTEQNFQALKRILRYLKGSLRRGLLFTKGNLELSVYSDSDWANDEDDRRSTTGYLLFLGPNLIFWCTKKQTRVSRSSTEAEYRAMATGVAEAMWLHHITDALGNNNKQRHVGINARQRNRASISGQTYDSGRAGGGNYNGNDVSGGGAAFMAGAAAIGGFEKDRSIRRDWSFPHSPPLDPDLSDVEDDDKYYTYTQKSATHSIVLGESTTKVVYPNDDDYDDDDIGYISHDEGIYYSENNSVNDSTNGVDRGYEYDDGDGGDDDDDGYVRADGGEEDGGDGNYSGEGGSSFRGDDYESA</sequence>
<keyword evidence="3" id="KW-1185">Reference proteome</keyword>
<feature type="compositionally biased region" description="Gly residues" evidence="1">
    <location>
        <begin position="340"/>
        <end position="350"/>
    </location>
</feature>
<dbReference type="Proteomes" id="UP000004994">
    <property type="component" value="Chromosome 7"/>
</dbReference>
<dbReference type="InParanoid" id="A0A3Q7HGX7"/>
<proteinExistence type="predicted"/>
<dbReference type="Gramene" id="Solyc07g061880.2.1">
    <property type="protein sequence ID" value="Solyc07g061880.2.1"/>
    <property type="gene ID" value="Solyc07g061880.2"/>
</dbReference>
<feature type="region of interest" description="Disordered" evidence="1">
    <location>
        <begin position="1"/>
        <end position="20"/>
    </location>
</feature>
<name>A0A3Q7HGX7_SOLLC</name>
<dbReference type="CDD" id="cd09272">
    <property type="entry name" value="RNase_HI_RT_Ty1"/>
    <property type="match status" value="1"/>
</dbReference>
<dbReference type="STRING" id="4081.A0A3Q7HGX7"/>
<reference evidence="2" key="1">
    <citation type="journal article" date="2012" name="Nature">
        <title>The tomato genome sequence provides insights into fleshy fruit evolution.</title>
        <authorList>
            <consortium name="Tomato Genome Consortium"/>
        </authorList>
    </citation>
    <scope>NUCLEOTIDE SEQUENCE [LARGE SCALE GENOMIC DNA]</scope>
    <source>
        <strain evidence="2">cv. Heinz 1706</strain>
    </source>
</reference>
<dbReference type="PANTHER" id="PTHR11439:SF467">
    <property type="entry name" value="INTEGRASE CATALYTIC DOMAIN-CONTAINING PROTEIN"/>
    <property type="match status" value="1"/>
</dbReference>
<feature type="compositionally biased region" description="Polar residues" evidence="1">
    <location>
        <begin position="297"/>
        <end position="307"/>
    </location>
</feature>
<reference evidence="2" key="2">
    <citation type="submission" date="2019-01" db="UniProtKB">
        <authorList>
            <consortium name="EnsemblPlants"/>
        </authorList>
    </citation>
    <scope>IDENTIFICATION</scope>
    <source>
        <strain evidence="2">cv. Heinz 1706</strain>
    </source>
</reference>
<dbReference type="PaxDb" id="4081-Solyc07g061880.1.1"/>
<organism evidence="2">
    <name type="scientific">Solanum lycopersicum</name>
    <name type="common">Tomato</name>
    <name type="synonym">Lycopersicon esculentum</name>
    <dbReference type="NCBI Taxonomy" id="4081"/>
    <lineage>
        <taxon>Eukaryota</taxon>
        <taxon>Viridiplantae</taxon>
        <taxon>Streptophyta</taxon>
        <taxon>Embryophyta</taxon>
        <taxon>Tracheophyta</taxon>
        <taxon>Spermatophyta</taxon>
        <taxon>Magnoliopsida</taxon>
        <taxon>eudicotyledons</taxon>
        <taxon>Gunneridae</taxon>
        <taxon>Pentapetalae</taxon>
        <taxon>asterids</taxon>
        <taxon>lamiids</taxon>
        <taxon>Solanales</taxon>
        <taxon>Solanaceae</taxon>
        <taxon>Solanoideae</taxon>
        <taxon>Solaneae</taxon>
        <taxon>Solanum</taxon>
        <taxon>Solanum subgen. Lycopersicon</taxon>
    </lineage>
</organism>
<accession>A0A3Q7HGX7</accession>
<evidence type="ECO:0000313" key="2">
    <source>
        <dbReference type="EnsemblPlants" id="Solyc07g061880.2.1"/>
    </source>
</evidence>
<dbReference type="AlphaFoldDB" id="A0A3Q7HGX7"/>
<evidence type="ECO:0008006" key="4">
    <source>
        <dbReference type="Google" id="ProtNLM"/>
    </source>
</evidence>